<dbReference type="Pfam" id="PF00015">
    <property type="entry name" value="MCPsignal"/>
    <property type="match status" value="1"/>
</dbReference>
<sequence length="509" mass="53600">MITWFREVAPIRTKLAVAFGSETFLILAGFLAVIWAGNGGPEGLPVVVGAVTLLWSIVGGYVTWRVITDPFTATIERMESMVAGNYGAPVRFTGYRDCVGRLTRVIDRFREAELARQRAEGEVRAMADREAERSRAERLREAEVRERLDRMIRSLGGALERLAAGVLTERLMEPFAPEFETLRTDFNAAMDRLQEAMRLIATNAAAIGAGTGQISSGADDLSRRTEQQAATLEETVAALDEITATVRKTAEAAIHARNVVGTATQDAERGGAVVSQAVQAMGEIEASSKQIGNIIGVIDEIAFQTNLLALNAGVEAARAGEAGRGFAVVASEVRALAQRSADAAKEIKTLISTSNQQVVAGVDLVGQTGRALERIVAQIGEINGVVGEIAASAQEQSTGLVQVNAAVGQMDQTTQQNAAMVQQSTAASHNLLQETNELAAMIGRFQIGAPVAAPGAAPGRRRGVAGTGSRLETSATMRAAAPARPVTPRAPAPSAAVTAAAGDDGWEDF</sequence>
<keyword evidence="10" id="KW-1185">Reference proteome</keyword>
<dbReference type="Proteomes" id="UP000000245">
    <property type="component" value="Chromosome"/>
</dbReference>
<evidence type="ECO:0000256" key="5">
    <source>
        <dbReference type="SAM" id="MobiDB-lite"/>
    </source>
</evidence>
<dbReference type="Gene3D" id="6.10.340.10">
    <property type="match status" value="1"/>
</dbReference>
<dbReference type="AlphaFoldDB" id="A5G214"/>
<keyword evidence="4" id="KW-0807">Transducer</keyword>
<dbReference type="KEGG" id="acr:Acry_2705"/>
<dbReference type="CDD" id="cd11386">
    <property type="entry name" value="MCP_signal"/>
    <property type="match status" value="1"/>
</dbReference>
<feature type="region of interest" description="Disordered" evidence="5">
    <location>
        <begin position="453"/>
        <end position="509"/>
    </location>
</feature>
<dbReference type="PANTHER" id="PTHR43531:SF11">
    <property type="entry name" value="METHYL-ACCEPTING CHEMOTAXIS PROTEIN 3"/>
    <property type="match status" value="1"/>
</dbReference>
<keyword evidence="6" id="KW-0812">Transmembrane</keyword>
<feature type="domain" description="Methyl-accepting transducer" evidence="7">
    <location>
        <begin position="203"/>
        <end position="432"/>
    </location>
</feature>
<comment type="subcellular location">
    <subcellularLocation>
        <location evidence="1">Membrane</location>
    </subcellularLocation>
</comment>
<dbReference type="eggNOG" id="COG0840">
    <property type="taxonomic scope" value="Bacteria"/>
</dbReference>
<proteinExistence type="inferred from homology"/>
<evidence type="ECO:0000313" key="9">
    <source>
        <dbReference type="EMBL" id="ABQ31896.1"/>
    </source>
</evidence>
<evidence type="ECO:0000256" key="6">
    <source>
        <dbReference type="SAM" id="Phobius"/>
    </source>
</evidence>
<dbReference type="RefSeq" id="WP_012040250.1">
    <property type="nucleotide sequence ID" value="NC_009484.1"/>
</dbReference>
<dbReference type="HOGENOM" id="CLU_000445_107_20_5"/>
<feature type="compositionally biased region" description="Low complexity" evidence="5">
    <location>
        <begin position="473"/>
        <end position="501"/>
    </location>
</feature>
<keyword evidence="2" id="KW-0145">Chemotaxis</keyword>
<feature type="domain" description="HAMP" evidence="8">
    <location>
        <begin position="65"/>
        <end position="118"/>
    </location>
</feature>
<dbReference type="STRING" id="349163.Acry_2705"/>
<evidence type="ECO:0000259" key="8">
    <source>
        <dbReference type="PROSITE" id="PS50885"/>
    </source>
</evidence>
<dbReference type="InterPro" id="IPR051310">
    <property type="entry name" value="MCP_chemotaxis"/>
</dbReference>
<feature type="transmembrane region" description="Helical" evidence="6">
    <location>
        <begin position="15"/>
        <end position="37"/>
    </location>
</feature>
<name>A5G214_ACICJ</name>
<feature type="domain" description="HAMP" evidence="8">
    <location>
        <begin position="152"/>
        <end position="198"/>
    </location>
</feature>
<feature type="transmembrane region" description="Helical" evidence="6">
    <location>
        <begin position="43"/>
        <end position="64"/>
    </location>
</feature>
<dbReference type="PANTHER" id="PTHR43531">
    <property type="entry name" value="PROTEIN ICFG"/>
    <property type="match status" value="1"/>
</dbReference>
<dbReference type="PROSITE" id="PS50111">
    <property type="entry name" value="CHEMOTAXIS_TRANSDUC_2"/>
    <property type="match status" value="1"/>
</dbReference>
<dbReference type="SMART" id="SM00283">
    <property type="entry name" value="MA"/>
    <property type="match status" value="1"/>
</dbReference>
<gene>
    <name evidence="9" type="ordered locus">Acry_2705</name>
</gene>
<reference evidence="9 10" key="1">
    <citation type="submission" date="2007-05" db="EMBL/GenBank/DDBJ databases">
        <title>Complete sequence of chromosome of Acidiphilium cryptum JF-5.</title>
        <authorList>
            <consortium name="US DOE Joint Genome Institute"/>
            <person name="Copeland A."/>
            <person name="Lucas S."/>
            <person name="Lapidus A."/>
            <person name="Barry K."/>
            <person name="Detter J.C."/>
            <person name="Glavina del Rio T."/>
            <person name="Hammon N."/>
            <person name="Israni S."/>
            <person name="Dalin E."/>
            <person name="Tice H."/>
            <person name="Pitluck S."/>
            <person name="Sims D."/>
            <person name="Brettin T."/>
            <person name="Bruce D."/>
            <person name="Han C."/>
            <person name="Schmutz J."/>
            <person name="Larimer F."/>
            <person name="Land M."/>
            <person name="Hauser L."/>
            <person name="Kyrpides N."/>
            <person name="Kim E."/>
            <person name="Magnuson T."/>
            <person name="Richardson P."/>
        </authorList>
    </citation>
    <scope>NUCLEOTIDE SEQUENCE [LARGE SCALE GENOMIC DNA]</scope>
    <source>
        <strain evidence="9 10">JF-5</strain>
    </source>
</reference>
<dbReference type="PROSITE" id="PS50885">
    <property type="entry name" value="HAMP"/>
    <property type="match status" value="2"/>
</dbReference>
<dbReference type="PRINTS" id="PR00260">
    <property type="entry name" value="CHEMTRNSDUCR"/>
</dbReference>
<dbReference type="GO" id="GO:0016020">
    <property type="term" value="C:membrane"/>
    <property type="evidence" value="ECO:0007669"/>
    <property type="project" value="UniProtKB-SubCell"/>
</dbReference>
<dbReference type="GO" id="GO:0006935">
    <property type="term" value="P:chemotaxis"/>
    <property type="evidence" value="ECO:0007669"/>
    <property type="project" value="UniProtKB-KW"/>
</dbReference>
<evidence type="ECO:0000256" key="2">
    <source>
        <dbReference type="ARBA" id="ARBA00022500"/>
    </source>
</evidence>
<dbReference type="SUPFAM" id="SSF58104">
    <property type="entry name" value="Methyl-accepting chemotaxis protein (MCP) signaling domain"/>
    <property type="match status" value="1"/>
</dbReference>
<dbReference type="InterPro" id="IPR003660">
    <property type="entry name" value="HAMP_dom"/>
</dbReference>
<dbReference type="SMART" id="SM00304">
    <property type="entry name" value="HAMP"/>
    <property type="match status" value="2"/>
</dbReference>
<evidence type="ECO:0000256" key="3">
    <source>
        <dbReference type="ARBA" id="ARBA00029447"/>
    </source>
</evidence>
<accession>A5G214</accession>
<comment type="similarity">
    <text evidence="3">Belongs to the methyl-accepting chemotaxis (MCP) protein family.</text>
</comment>
<dbReference type="EMBL" id="CP000697">
    <property type="protein sequence ID" value="ABQ31896.1"/>
    <property type="molecule type" value="Genomic_DNA"/>
</dbReference>
<dbReference type="Gene3D" id="1.10.287.950">
    <property type="entry name" value="Methyl-accepting chemotaxis protein"/>
    <property type="match status" value="1"/>
</dbReference>
<evidence type="ECO:0000313" key="10">
    <source>
        <dbReference type="Proteomes" id="UP000000245"/>
    </source>
</evidence>
<evidence type="ECO:0000259" key="7">
    <source>
        <dbReference type="PROSITE" id="PS50111"/>
    </source>
</evidence>
<dbReference type="InterPro" id="IPR004090">
    <property type="entry name" value="Chemotax_Me-accpt_rcpt"/>
</dbReference>
<evidence type="ECO:0000256" key="1">
    <source>
        <dbReference type="ARBA" id="ARBA00004370"/>
    </source>
</evidence>
<keyword evidence="6" id="KW-1133">Transmembrane helix</keyword>
<organism evidence="9 10">
    <name type="scientific">Acidiphilium cryptum (strain JF-5)</name>
    <dbReference type="NCBI Taxonomy" id="349163"/>
    <lineage>
        <taxon>Bacteria</taxon>
        <taxon>Pseudomonadati</taxon>
        <taxon>Pseudomonadota</taxon>
        <taxon>Alphaproteobacteria</taxon>
        <taxon>Acetobacterales</taxon>
        <taxon>Acidocellaceae</taxon>
        <taxon>Acidiphilium</taxon>
    </lineage>
</organism>
<keyword evidence="6" id="KW-0472">Membrane</keyword>
<dbReference type="GO" id="GO:0007165">
    <property type="term" value="P:signal transduction"/>
    <property type="evidence" value="ECO:0007669"/>
    <property type="project" value="UniProtKB-KW"/>
</dbReference>
<dbReference type="InterPro" id="IPR004089">
    <property type="entry name" value="MCPsignal_dom"/>
</dbReference>
<dbReference type="FunFam" id="1.10.287.950:FF:000001">
    <property type="entry name" value="Methyl-accepting chemotaxis sensory transducer"/>
    <property type="match status" value="1"/>
</dbReference>
<evidence type="ECO:0000256" key="4">
    <source>
        <dbReference type="PROSITE-ProRule" id="PRU00284"/>
    </source>
</evidence>
<dbReference type="GO" id="GO:0004888">
    <property type="term" value="F:transmembrane signaling receptor activity"/>
    <property type="evidence" value="ECO:0007669"/>
    <property type="project" value="InterPro"/>
</dbReference>
<protein>
    <submittedName>
        <fullName evidence="9">Methyl-accepting chemotaxis sensory transducer</fullName>
    </submittedName>
</protein>